<dbReference type="SMART" id="SM00255">
    <property type="entry name" value="TIR"/>
    <property type="match status" value="1"/>
</dbReference>
<comment type="subcellular location">
    <subcellularLocation>
        <location evidence="1">Cytoplasm</location>
    </subcellularLocation>
</comment>
<dbReference type="GO" id="GO:0007165">
    <property type="term" value="P:signal transduction"/>
    <property type="evidence" value="ECO:0007669"/>
    <property type="project" value="InterPro"/>
</dbReference>
<dbReference type="PANTHER" id="PTHR22998">
    <property type="entry name" value="SARM1"/>
    <property type="match status" value="1"/>
</dbReference>
<evidence type="ECO:0000256" key="1">
    <source>
        <dbReference type="ARBA" id="ARBA00004496"/>
    </source>
</evidence>
<evidence type="ECO:0000259" key="6">
    <source>
        <dbReference type="PROSITE" id="PS50104"/>
    </source>
</evidence>
<organism evidence="7 8">
    <name type="scientific">Candidatus Enterocloster excrementigallinarum</name>
    <dbReference type="NCBI Taxonomy" id="2838558"/>
    <lineage>
        <taxon>Bacteria</taxon>
        <taxon>Bacillati</taxon>
        <taxon>Bacillota</taxon>
        <taxon>Clostridia</taxon>
        <taxon>Lachnospirales</taxon>
        <taxon>Lachnospiraceae</taxon>
        <taxon>Enterocloster</taxon>
    </lineage>
</organism>
<keyword evidence="7" id="KW-0675">Receptor</keyword>
<dbReference type="SUPFAM" id="SSF50156">
    <property type="entry name" value="PDZ domain-like"/>
    <property type="match status" value="1"/>
</dbReference>
<dbReference type="Pfam" id="PF13676">
    <property type="entry name" value="TIR_2"/>
    <property type="match status" value="1"/>
</dbReference>
<dbReference type="GO" id="GO:0048678">
    <property type="term" value="P:response to axon injury"/>
    <property type="evidence" value="ECO:0007669"/>
    <property type="project" value="InterPro"/>
</dbReference>
<dbReference type="InterPro" id="IPR036034">
    <property type="entry name" value="PDZ_sf"/>
</dbReference>
<reference evidence="7" key="1">
    <citation type="journal article" date="2021" name="PeerJ">
        <title>Extensive microbial diversity within the chicken gut microbiome revealed by metagenomics and culture.</title>
        <authorList>
            <person name="Gilroy R."/>
            <person name="Ravi A."/>
            <person name="Getino M."/>
            <person name="Pursley I."/>
            <person name="Horton D.L."/>
            <person name="Alikhan N.F."/>
            <person name="Baker D."/>
            <person name="Gharbi K."/>
            <person name="Hall N."/>
            <person name="Watson M."/>
            <person name="Adriaenssens E.M."/>
            <person name="Foster-Nyarko E."/>
            <person name="Jarju S."/>
            <person name="Secka A."/>
            <person name="Antonio M."/>
            <person name="Oren A."/>
            <person name="Chaudhuri R.R."/>
            <person name="La Ragione R."/>
            <person name="Hildebrand F."/>
            <person name="Pallen M.J."/>
        </authorList>
    </citation>
    <scope>NUCLEOTIDE SEQUENCE</scope>
    <source>
        <strain evidence="7">CHK198-12963</strain>
    </source>
</reference>
<dbReference type="Proteomes" id="UP000823863">
    <property type="component" value="Unassembled WGS sequence"/>
</dbReference>
<proteinExistence type="predicted"/>
<dbReference type="InterPro" id="IPR000157">
    <property type="entry name" value="TIR_dom"/>
</dbReference>
<reference evidence="7" key="2">
    <citation type="submission" date="2021-04" db="EMBL/GenBank/DDBJ databases">
        <authorList>
            <person name="Gilroy R."/>
        </authorList>
    </citation>
    <scope>NUCLEOTIDE SEQUENCE</scope>
    <source>
        <strain evidence="7">CHK198-12963</strain>
    </source>
</reference>
<evidence type="ECO:0000256" key="4">
    <source>
        <dbReference type="SAM" id="Coils"/>
    </source>
</evidence>
<keyword evidence="5" id="KW-0472">Membrane</keyword>
<comment type="caution">
    <text evidence="7">The sequence shown here is derived from an EMBL/GenBank/DDBJ whole genome shotgun (WGS) entry which is preliminary data.</text>
</comment>
<dbReference type="GO" id="GO:0005737">
    <property type="term" value="C:cytoplasm"/>
    <property type="evidence" value="ECO:0007669"/>
    <property type="project" value="UniProtKB-SubCell"/>
</dbReference>
<keyword evidence="5" id="KW-0812">Transmembrane</keyword>
<evidence type="ECO:0000256" key="3">
    <source>
        <dbReference type="ARBA" id="ARBA00022737"/>
    </source>
</evidence>
<protein>
    <submittedName>
        <fullName evidence="7">Toll/interleukin-1 receptor domain-containing protein</fullName>
    </submittedName>
</protein>
<feature type="domain" description="TIR" evidence="6">
    <location>
        <begin position="5"/>
        <end position="136"/>
    </location>
</feature>
<dbReference type="Gene3D" id="3.40.50.10140">
    <property type="entry name" value="Toll/interleukin-1 receptor homology (TIR) domain"/>
    <property type="match status" value="1"/>
</dbReference>
<name>A0A9D2PRL7_9FIRM</name>
<evidence type="ECO:0000313" key="7">
    <source>
        <dbReference type="EMBL" id="HJC65386.1"/>
    </source>
</evidence>
<dbReference type="InterPro" id="IPR035897">
    <property type="entry name" value="Toll_tir_struct_dom_sf"/>
</dbReference>
<sequence>MKKQPKYDIFISYRRDGGESTAKILRDKLSELGYQVFFDVESLRSGDFNTRLYTVIEECQDFLLILSPGALDRCRNEDDWVRLEIEHALETGKNVIPVMLRGFSFPQVLPESIDALRYKNGVESNYQFFDAFIEKLRLFLKSKPAIGRRIGLRPLGKNLLLAFALMAVLGAGAAVGLGRLTEDRAYPSNKKEENLTGSLIYYIQSNLLRMEQAAEYMDGAYNACSQYLAHPDTASREELLSQLEGNRRLLYGMDTEAVSMTEELRTGLEESPFSLADSQALHDYLEEFRQSCISNIYFMEYITDPDTYLEQQVRENVLECYEEILEEELQIIACGINDLLLPIEKEESLEAFKYDFLPQLYYIPLEASTWSDSREALASGEESSWNAIERSMDQVRVQIGEENMKLMETKAQMVQELMESGLLQQEAEERMNELSGQSSQLTQEKDALQEAQAQLEEKLNEAREKFAPQESDDMEMLWGKMLRFLNLGLYDEALNCLDFYREKARGQDAYAELYVPAARRFIESVGQTGIDYGLMVVGYEPGQESHEQYEIGDVIIALNGLPVHNYEEYSQAKESLPSGTDYRVIVLRQKPGDGNNLTETELSIPGDGPRVQIREMTEKTY</sequence>
<keyword evidence="3" id="KW-0677">Repeat</keyword>
<gene>
    <name evidence="7" type="ORF">H9931_01520</name>
</gene>
<dbReference type="GO" id="GO:0035591">
    <property type="term" value="F:signaling adaptor activity"/>
    <property type="evidence" value="ECO:0007669"/>
    <property type="project" value="InterPro"/>
</dbReference>
<keyword evidence="5" id="KW-1133">Transmembrane helix</keyword>
<dbReference type="Gene3D" id="2.30.42.10">
    <property type="match status" value="1"/>
</dbReference>
<dbReference type="AlphaFoldDB" id="A0A9D2PRL7"/>
<accession>A0A9D2PRL7</accession>
<keyword evidence="2" id="KW-0963">Cytoplasm</keyword>
<dbReference type="SUPFAM" id="SSF52200">
    <property type="entry name" value="Toll/Interleukin receptor TIR domain"/>
    <property type="match status" value="1"/>
</dbReference>
<dbReference type="InterPro" id="IPR039184">
    <property type="entry name" value="SARM1"/>
</dbReference>
<dbReference type="EMBL" id="DWWB01000005">
    <property type="protein sequence ID" value="HJC65386.1"/>
    <property type="molecule type" value="Genomic_DNA"/>
</dbReference>
<evidence type="ECO:0000313" key="8">
    <source>
        <dbReference type="Proteomes" id="UP000823863"/>
    </source>
</evidence>
<feature type="coiled-coil region" evidence="4">
    <location>
        <begin position="424"/>
        <end position="465"/>
    </location>
</feature>
<evidence type="ECO:0000256" key="5">
    <source>
        <dbReference type="SAM" id="Phobius"/>
    </source>
</evidence>
<feature type="transmembrane region" description="Helical" evidence="5">
    <location>
        <begin position="158"/>
        <end position="180"/>
    </location>
</feature>
<dbReference type="GO" id="GO:0003953">
    <property type="term" value="F:NAD+ nucleosidase activity"/>
    <property type="evidence" value="ECO:0007669"/>
    <property type="project" value="InterPro"/>
</dbReference>
<dbReference type="PANTHER" id="PTHR22998:SF1">
    <property type="entry name" value="NAD(+) HYDROLASE SARM1"/>
    <property type="match status" value="1"/>
</dbReference>
<keyword evidence="4" id="KW-0175">Coiled coil</keyword>
<dbReference type="PROSITE" id="PS50104">
    <property type="entry name" value="TIR"/>
    <property type="match status" value="1"/>
</dbReference>
<evidence type="ECO:0000256" key="2">
    <source>
        <dbReference type="ARBA" id="ARBA00022490"/>
    </source>
</evidence>